<dbReference type="EMBL" id="ML994670">
    <property type="protein sequence ID" value="KAF2178993.1"/>
    <property type="molecule type" value="Genomic_DNA"/>
</dbReference>
<evidence type="ECO:0000313" key="3">
    <source>
        <dbReference type="Proteomes" id="UP000800200"/>
    </source>
</evidence>
<keyword evidence="1" id="KW-0732">Signal</keyword>
<organism evidence="2 3">
    <name type="scientific">Zopfia rhizophila CBS 207.26</name>
    <dbReference type="NCBI Taxonomy" id="1314779"/>
    <lineage>
        <taxon>Eukaryota</taxon>
        <taxon>Fungi</taxon>
        <taxon>Dikarya</taxon>
        <taxon>Ascomycota</taxon>
        <taxon>Pezizomycotina</taxon>
        <taxon>Dothideomycetes</taxon>
        <taxon>Dothideomycetes incertae sedis</taxon>
        <taxon>Zopfiaceae</taxon>
        <taxon>Zopfia</taxon>
    </lineage>
</organism>
<keyword evidence="3" id="KW-1185">Reference proteome</keyword>
<feature type="signal peptide" evidence="1">
    <location>
        <begin position="1"/>
        <end position="16"/>
    </location>
</feature>
<accession>A0A6A6DJ91</accession>
<reference evidence="2" key="1">
    <citation type="journal article" date="2020" name="Stud. Mycol.">
        <title>101 Dothideomycetes genomes: a test case for predicting lifestyles and emergence of pathogens.</title>
        <authorList>
            <person name="Haridas S."/>
            <person name="Albert R."/>
            <person name="Binder M."/>
            <person name="Bloem J."/>
            <person name="Labutti K."/>
            <person name="Salamov A."/>
            <person name="Andreopoulos B."/>
            <person name="Baker S."/>
            <person name="Barry K."/>
            <person name="Bills G."/>
            <person name="Bluhm B."/>
            <person name="Cannon C."/>
            <person name="Castanera R."/>
            <person name="Culley D."/>
            <person name="Daum C."/>
            <person name="Ezra D."/>
            <person name="Gonzalez J."/>
            <person name="Henrissat B."/>
            <person name="Kuo A."/>
            <person name="Liang C."/>
            <person name="Lipzen A."/>
            <person name="Lutzoni F."/>
            <person name="Magnuson J."/>
            <person name="Mondo S."/>
            <person name="Nolan M."/>
            <person name="Ohm R."/>
            <person name="Pangilinan J."/>
            <person name="Park H.-J."/>
            <person name="Ramirez L."/>
            <person name="Alfaro M."/>
            <person name="Sun H."/>
            <person name="Tritt A."/>
            <person name="Yoshinaga Y."/>
            <person name="Zwiers L.-H."/>
            <person name="Turgeon B."/>
            <person name="Goodwin S."/>
            <person name="Spatafora J."/>
            <person name="Crous P."/>
            <person name="Grigoriev I."/>
        </authorList>
    </citation>
    <scope>NUCLEOTIDE SEQUENCE</scope>
    <source>
        <strain evidence="2">CBS 207.26</strain>
    </source>
</reference>
<dbReference type="Proteomes" id="UP000800200">
    <property type="component" value="Unassembled WGS sequence"/>
</dbReference>
<gene>
    <name evidence="2" type="ORF">K469DRAFT_754085</name>
</gene>
<sequence>MRSLTTLLSLAALTAAVPVVYVVGRDGAVMYKEVGYGKYSPYANYGSYADVVSRSHNAEGQEYTEHVFDDERHAPTPMTRVKRQDYGSYKPYASYGAYYGGYDHYHNVGDAEAHRRRDMMMENKVGNEGTMDNVMRNTKMCRTRLRELQAVRQLRSLNVGEAQRERDMMIEGKTDDVDSLILKDEMARKKRQDFGSYKPYASYGAYYGSHGEYKNVGEGTEGKTEETEKRDVMGKGKMEEHMEKEVVDESIRKRDMMMKDKMEEQMKDERMMDDMLRKRDTVMESEKDVVMNDMMDDMIKRAEQNNALPHIWYRHYRVVLLLTALNRPYTEYGKYDDSAM</sequence>
<protein>
    <submittedName>
        <fullName evidence="2">Uncharacterized protein</fullName>
    </submittedName>
</protein>
<evidence type="ECO:0000256" key="1">
    <source>
        <dbReference type="SAM" id="SignalP"/>
    </source>
</evidence>
<proteinExistence type="predicted"/>
<feature type="chain" id="PRO_5025502380" evidence="1">
    <location>
        <begin position="17"/>
        <end position="340"/>
    </location>
</feature>
<evidence type="ECO:0000313" key="2">
    <source>
        <dbReference type="EMBL" id="KAF2178993.1"/>
    </source>
</evidence>
<name>A0A6A6DJ91_9PEZI</name>
<dbReference type="AlphaFoldDB" id="A0A6A6DJ91"/>